<evidence type="ECO:0000256" key="12">
    <source>
        <dbReference type="RuleBase" id="RU366059"/>
    </source>
</evidence>
<evidence type="ECO:0000256" key="5">
    <source>
        <dbReference type="ARBA" id="ARBA00022485"/>
    </source>
</evidence>
<evidence type="ECO:0000256" key="2">
    <source>
        <dbReference type="ARBA" id="ARBA00004742"/>
    </source>
</evidence>
<comment type="cofactor">
    <cofactor evidence="1 12">
        <name>[4Fe-4S] cluster</name>
        <dbReference type="ChEBI" id="CHEBI:49883"/>
    </cofactor>
</comment>
<keyword evidence="7 11" id="KW-0408">Iron</keyword>
<evidence type="ECO:0000256" key="11">
    <source>
        <dbReference type="PIRNR" id="PIRNR036692"/>
    </source>
</evidence>
<evidence type="ECO:0000256" key="9">
    <source>
        <dbReference type="ARBA" id="ARBA00023239"/>
    </source>
</evidence>
<comment type="similarity">
    <text evidence="3 11 12">Belongs to the iron-sulfur dependent L-serine dehydratase family.</text>
</comment>
<evidence type="ECO:0000256" key="10">
    <source>
        <dbReference type="ARBA" id="ARBA00049406"/>
    </source>
</evidence>
<dbReference type="RefSeq" id="WP_023055994.1">
    <property type="nucleotide sequence ID" value="NZ_JAUSTN010000005.1"/>
</dbReference>
<dbReference type="Gene3D" id="3.30.70.260">
    <property type="match status" value="1"/>
</dbReference>
<evidence type="ECO:0000256" key="4">
    <source>
        <dbReference type="ARBA" id="ARBA00022432"/>
    </source>
</evidence>
<name>A0ABU0AYR9_9FIRM</name>
<keyword evidence="8 11" id="KW-0411">Iron-sulfur</keyword>
<keyword evidence="6 11" id="KW-0479">Metal-binding</keyword>
<evidence type="ECO:0000256" key="6">
    <source>
        <dbReference type="ARBA" id="ARBA00022723"/>
    </source>
</evidence>
<comment type="caution">
    <text evidence="14">The sequence shown here is derived from an EMBL/GenBank/DDBJ whole genome shotgun (WGS) entry which is preliminary data.</text>
</comment>
<dbReference type="InterPro" id="IPR029009">
    <property type="entry name" value="ASB_dom_sf"/>
</dbReference>
<dbReference type="PANTHER" id="PTHR30182">
    <property type="entry name" value="L-SERINE DEHYDRATASE"/>
    <property type="match status" value="1"/>
</dbReference>
<evidence type="ECO:0000256" key="7">
    <source>
        <dbReference type="ARBA" id="ARBA00023004"/>
    </source>
</evidence>
<keyword evidence="5 11" id="KW-0004">4Fe-4S</keyword>
<evidence type="ECO:0000256" key="8">
    <source>
        <dbReference type="ARBA" id="ARBA00023014"/>
    </source>
</evidence>
<dbReference type="PANTHER" id="PTHR30182:SF12">
    <property type="entry name" value="L-SERINE DEHYDRATASE, BETA CHAIN-RELATED"/>
    <property type="match status" value="1"/>
</dbReference>
<dbReference type="Proteomes" id="UP001236559">
    <property type="component" value="Unassembled WGS sequence"/>
</dbReference>
<dbReference type="InterPro" id="IPR005131">
    <property type="entry name" value="Ser_deHydtase_bsu"/>
</dbReference>
<organism evidence="14 15">
    <name type="scientific">Peptoniphilus koenoeneniae</name>
    <dbReference type="NCBI Taxonomy" id="507751"/>
    <lineage>
        <taxon>Bacteria</taxon>
        <taxon>Bacillati</taxon>
        <taxon>Bacillota</taxon>
        <taxon>Tissierellia</taxon>
        <taxon>Tissierellales</taxon>
        <taxon>Peptoniphilaceae</taxon>
        <taxon>Peptoniphilus</taxon>
    </lineage>
</organism>
<protein>
    <recommendedName>
        <fullName evidence="11">L-serine deaminase</fullName>
    </recommendedName>
</protein>
<dbReference type="Pfam" id="PF03315">
    <property type="entry name" value="SDH_beta"/>
    <property type="match status" value="1"/>
</dbReference>
<comment type="pathway">
    <text evidence="2 11">Carbohydrate biosynthesis; gluconeogenesis.</text>
</comment>
<accession>A0ABU0AYR9</accession>
<keyword evidence="9 11" id="KW-0456">Lyase</keyword>
<dbReference type="PROSITE" id="PS51671">
    <property type="entry name" value="ACT"/>
    <property type="match status" value="1"/>
</dbReference>
<evidence type="ECO:0000313" key="15">
    <source>
        <dbReference type="Proteomes" id="UP001236559"/>
    </source>
</evidence>
<evidence type="ECO:0000256" key="3">
    <source>
        <dbReference type="ARBA" id="ARBA00008636"/>
    </source>
</evidence>
<comment type="catalytic activity">
    <reaction evidence="10 11 12">
        <text>L-serine = pyruvate + NH4(+)</text>
        <dbReference type="Rhea" id="RHEA:19169"/>
        <dbReference type="ChEBI" id="CHEBI:15361"/>
        <dbReference type="ChEBI" id="CHEBI:28938"/>
        <dbReference type="ChEBI" id="CHEBI:33384"/>
        <dbReference type="EC" id="4.3.1.17"/>
    </reaction>
</comment>
<keyword evidence="4 11" id="KW-0312">Gluconeogenesis</keyword>
<evidence type="ECO:0000256" key="1">
    <source>
        <dbReference type="ARBA" id="ARBA00001966"/>
    </source>
</evidence>
<dbReference type="InterPro" id="IPR004643">
    <property type="entry name" value="Fe-S_L-Ser_bsu"/>
</dbReference>
<dbReference type="NCBIfam" id="TIGR00719">
    <property type="entry name" value="sda_beta"/>
    <property type="match status" value="1"/>
</dbReference>
<dbReference type="PIRSF" id="PIRSF036692">
    <property type="entry name" value="SDH_B"/>
    <property type="match status" value="1"/>
</dbReference>
<evidence type="ECO:0000259" key="13">
    <source>
        <dbReference type="PROSITE" id="PS51671"/>
    </source>
</evidence>
<sequence length="221" mass="24579">MAEFGAFDILGPIMIGPSSSHTAGACRIGKTAMKISSKGWKSVDFFLHGSFAHTYKGHGTDRALVGGVMGFETDDPRIRNSFEIADEEGVKYKFIKTDLGEKYHPNSVKIVFHYDDHDEFVIGSSIGGGAMIIVNINGIELEFRGEFPTILLRYNEQKGVIAYVSSILSENSYNIESINTVKDKLTDIVTLTIEIDRNLTDEIKDAIINKDRFLEAKYVEV</sequence>
<proteinExistence type="inferred from homology"/>
<keyword evidence="15" id="KW-1185">Reference proteome</keyword>
<reference evidence="14 15" key="1">
    <citation type="submission" date="2023-07" db="EMBL/GenBank/DDBJ databases">
        <title>Genomic Encyclopedia of Type Strains, Phase IV (KMG-IV): sequencing the most valuable type-strain genomes for metagenomic binning, comparative biology and taxonomic classification.</title>
        <authorList>
            <person name="Goeker M."/>
        </authorList>
    </citation>
    <scope>NUCLEOTIDE SEQUENCE [LARGE SCALE GENOMIC DNA]</scope>
    <source>
        <strain evidence="14 15">DSM 22616</strain>
    </source>
</reference>
<dbReference type="InterPro" id="IPR045865">
    <property type="entry name" value="ACT-like_dom_sf"/>
</dbReference>
<dbReference type="GO" id="GO:0003941">
    <property type="term" value="F:L-serine ammonia-lyase activity"/>
    <property type="evidence" value="ECO:0007669"/>
    <property type="project" value="UniProtKB-EC"/>
</dbReference>
<evidence type="ECO:0000313" key="14">
    <source>
        <dbReference type="EMBL" id="MDQ0275120.1"/>
    </source>
</evidence>
<feature type="domain" description="ACT" evidence="13">
    <location>
        <begin position="149"/>
        <end position="221"/>
    </location>
</feature>
<dbReference type="Gene3D" id="3.30.1330.90">
    <property type="entry name" value="D-3-phosphoglycerate dehydrogenase, domain 3"/>
    <property type="match status" value="1"/>
</dbReference>
<dbReference type="SUPFAM" id="SSF55021">
    <property type="entry name" value="ACT-like"/>
    <property type="match status" value="1"/>
</dbReference>
<dbReference type="SUPFAM" id="SSF143548">
    <property type="entry name" value="Serine metabolism enzymes domain"/>
    <property type="match status" value="1"/>
</dbReference>
<gene>
    <name evidence="14" type="ORF">J2S72_001144</name>
</gene>
<dbReference type="InterPro" id="IPR051318">
    <property type="entry name" value="Fe-S_L-Ser"/>
</dbReference>
<dbReference type="InterPro" id="IPR002912">
    <property type="entry name" value="ACT_dom"/>
</dbReference>
<dbReference type="EMBL" id="JAUSTN010000005">
    <property type="protein sequence ID" value="MDQ0275120.1"/>
    <property type="molecule type" value="Genomic_DNA"/>
</dbReference>